<evidence type="ECO:0008006" key="3">
    <source>
        <dbReference type="Google" id="ProtNLM"/>
    </source>
</evidence>
<evidence type="ECO:0000313" key="1">
    <source>
        <dbReference type="EMBL" id="KKT41039.1"/>
    </source>
</evidence>
<gene>
    <name evidence="1" type="ORF">UW30_C0013G0008</name>
</gene>
<accession>A0A0G1JZX1</accession>
<dbReference type="AlphaFoldDB" id="A0A0G1JZX1"/>
<sequence length="102" mass="11950">MINIRFGEDNVQKGHFELSLEGNFLDTQQSRHLMESKLLELLQENPKILIVNASDAAIMSDAMWAWAELVFKYLDKCQVIYRPSQLMMRMKYDSSHTSKRPQ</sequence>
<evidence type="ECO:0000313" key="2">
    <source>
        <dbReference type="Proteomes" id="UP000034736"/>
    </source>
</evidence>
<dbReference type="Proteomes" id="UP000034736">
    <property type="component" value="Unassembled WGS sequence"/>
</dbReference>
<comment type="caution">
    <text evidence="1">The sequence shown here is derived from an EMBL/GenBank/DDBJ whole genome shotgun (WGS) entry which is preliminary data.</text>
</comment>
<name>A0A0G1JZX1_9BACT</name>
<protein>
    <recommendedName>
        <fullName evidence="3">STAS domain-containing protein</fullName>
    </recommendedName>
</protein>
<reference evidence="1 2" key="1">
    <citation type="journal article" date="2015" name="Nature">
        <title>rRNA introns, odd ribosomes, and small enigmatic genomes across a large radiation of phyla.</title>
        <authorList>
            <person name="Brown C.T."/>
            <person name="Hug L.A."/>
            <person name="Thomas B.C."/>
            <person name="Sharon I."/>
            <person name="Castelle C.J."/>
            <person name="Singh A."/>
            <person name="Wilkins M.J."/>
            <person name="Williams K.H."/>
            <person name="Banfield J.F."/>
        </authorList>
    </citation>
    <scope>NUCLEOTIDE SEQUENCE [LARGE SCALE GENOMIC DNA]</scope>
</reference>
<organism evidence="1 2">
    <name type="scientific">Candidatus Giovannonibacteria bacterium GW2011_GWA2_44_13b</name>
    <dbReference type="NCBI Taxonomy" id="1618647"/>
    <lineage>
        <taxon>Bacteria</taxon>
        <taxon>Candidatus Giovannoniibacteriota</taxon>
    </lineage>
</organism>
<proteinExistence type="predicted"/>
<dbReference type="EMBL" id="LCHU01000013">
    <property type="protein sequence ID" value="KKT41039.1"/>
    <property type="molecule type" value="Genomic_DNA"/>
</dbReference>